<dbReference type="Gene3D" id="3.40.50.720">
    <property type="entry name" value="NAD(P)-binding Rossmann-like Domain"/>
    <property type="match status" value="1"/>
</dbReference>
<evidence type="ECO:0000313" key="3">
    <source>
        <dbReference type="EMBL" id="GLQ18601.1"/>
    </source>
</evidence>
<dbReference type="PANTHER" id="PTHR45458">
    <property type="entry name" value="SHORT-CHAIN DEHYDROGENASE/REDUCTASE SDR"/>
    <property type="match status" value="1"/>
</dbReference>
<accession>A0ABQ5UTZ3</accession>
<evidence type="ECO:0000259" key="2">
    <source>
        <dbReference type="SMART" id="SM00822"/>
    </source>
</evidence>
<protein>
    <submittedName>
        <fullName evidence="3">Short-chain dehydrogenase</fullName>
    </submittedName>
</protein>
<dbReference type="InterPro" id="IPR057326">
    <property type="entry name" value="KR_dom"/>
</dbReference>
<feature type="domain" description="Ketoreductase" evidence="2">
    <location>
        <begin position="3"/>
        <end position="190"/>
    </location>
</feature>
<reference evidence="3" key="2">
    <citation type="submission" date="2023-01" db="EMBL/GenBank/DDBJ databases">
        <title>Draft genome sequence of Maritalea porphyrae strain NBRC 107169.</title>
        <authorList>
            <person name="Sun Q."/>
            <person name="Mori K."/>
        </authorList>
    </citation>
    <scope>NUCLEOTIDE SEQUENCE</scope>
    <source>
        <strain evidence="3">NBRC 107169</strain>
    </source>
</reference>
<dbReference type="InterPro" id="IPR002347">
    <property type="entry name" value="SDR_fam"/>
</dbReference>
<organism evidence="3 4">
    <name type="scientific">Maritalea porphyrae</name>
    <dbReference type="NCBI Taxonomy" id="880732"/>
    <lineage>
        <taxon>Bacteria</taxon>
        <taxon>Pseudomonadati</taxon>
        <taxon>Pseudomonadota</taxon>
        <taxon>Alphaproteobacteria</taxon>
        <taxon>Hyphomicrobiales</taxon>
        <taxon>Devosiaceae</taxon>
        <taxon>Maritalea</taxon>
    </lineage>
</organism>
<dbReference type="InterPro" id="IPR036291">
    <property type="entry name" value="NAD(P)-bd_dom_sf"/>
</dbReference>
<comment type="similarity">
    <text evidence="1">Belongs to the short-chain dehydrogenases/reductases (SDR) family.</text>
</comment>
<dbReference type="InterPro" id="IPR052184">
    <property type="entry name" value="SDR_enzymes"/>
</dbReference>
<sequence>MTKTVVITGANRGIGFELVKCYLANGDWHIIAACRSPESAKALNSLADATDGDIEIVQLDVANADSVAAFASAIGDRKIDVLINNAGVIGGDHQSLGDIDYDEWMETLAINTLGPVRVTEALISNIRKSDNGKIVAISSQLGAMQYQTQGRFAYNSSKAALNRAMTLLASQLRSESIIVAMYHPGWVQTDMGGQQADITPPESANSLFQCFEKLVLADTGKFFKWNGEPHAW</sequence>
<dbReference type="RefSeq" id="WP_284365626.1">
    <property type="nucleotide sequence ID" value="NZ_BSNI01000002.1"/>
</dbReference>
<dbReference type="PANTHER" id="PTHR45458:SF1">
    <property type="entry name" value="SHORT CHAIN DEHYDROGENASE"/>
    <property type="match status" value="1"/>
</dbReference>
<dbReference type="PRINTS" id="PR00081">
    <property type="entry name" value="GDHRDH"/>
</dbReference>
<reference evidence="3" key="1">
    <citation type="journal article" date="2014" name="Int. J. Syst. Evol. Microbiol.">
        <title>Complete genome of a new Firmicutes species belonging to the dominant human colonic microbiota ('Ruminococcus bicirculans') reveals two chromosomes and a selective capacity to utilize plant glucans.</title>
        <authorList>
            <consortium name="NISC Comparative Sequencing Program"/>
            <person name="Wegmann U."/>
            <person name="Louis P."/>
            <person name="Goesmann A."/>
            <person name="Henrissat B."/>
            <person name="Duncan S.H."/>
            <person name="Flint H.J."/>
        </authorList>
    </citation>
    <scope>NUCLEOTIDE SEQUENCE</scope>
    <source>
        <strain evidence="3">NBRC 107169</strain>
    </source>
</reference>
<evidence type="ECO:0000313" key="4">
    <source>
        <dbReference type="Proteomes" id="UP001161405"/>
    </source>
</evidence>
<gene>
    <name evidence="3" type="ORF">GCM10007879_28500</name>
</gene>
<name>A0ABQ5UTZ3_9HYPH</name>
<dbReference type="SMART" id="SM00822">
    <property type="entry name" value="PKS_KR"/>
    <property type="match status" value="1"/>
</dbReference>
<proteinExistence type="inferred from homology"/>
<dbReference type="EMBL" id="BSNI01000002">
    <property type="protein sequence ID" value="GLQ18601.1"/>
    <property type="molecule type" value="Genomic_DNA"/>
</dbReference>
<dbReference type="Proteomes" id="UP001161405">
    <property type="component" value="Unassembled WGS sequence"/>
</dbReference>
<dbReference type="Pfam" id="PF00106">
    <property type="entry name" value="adh_short"/>
    <property type="match status" value="1"/>
</dbReference>
<dbReference type="SUPFAM" id="SSF51735">
    <property type="entry name" value="NAD(P)-binding Rossmann-fold domains"/>
    <property type="match status" value="1"/>
</dbReference>
<keyword evidence="4" id="KW-1185">Reference proteome</keyword>
<evidence type="ECO:0000256" key="1">
    <source>
        <dbReference type="RuleBase" id="RU000363"/>
    </source>
</evidence>
<dbReference type="PRINTS" id="PR00080">
    <property type="entry name" value="SDRFAMILY"/>
</dbReference>
<comment type="caution">
    <text evidence="3">The sequence shown here is derived from an EMBL/GenBank/DDBJ whole genome shotgun (WGS) entry which is preliminary data.</text>
</comment>
<dbReference type="CDD" id="cd05325">
    <property type="entry name" value="carb_red_sniffer_like_SDR_c"/>
    <property type="match status" value="1"/>
</dbReference>